<keyword evidence="3" id="KW-1185">Reference proteome</keyword>
<evidence type="ECO:0000259" key="1">
    <source>
        <dbReference type="PROSITE" id="PS51272"/>
    </source>
</evidence>
<dbReference type="EMBL" id="BAAACX010000004">
    <property type="protein sequence ID" value="GAA0377256.1"/>
    <property type="molecule type" value="Genomic_DNA"/>
</dbReference>
<dbReference type="RefSeq" id="WP_343857198.1">
    <property type="nucleotide sequence ID" value="NZ_BAAACX010000004.1"/>
</dbReference>
<name>A0ABP3HTM2_9BACL</name>
<dbReference type="InterPro" id="IPR001119">
    <property type="entry name" value="SLH_dom"/>
</dbReference>
<evidence type="ECO:0000313" key="2">
    <source>
        <dbReference type="EMBL" id="GAA0377256.1"/>
    </source>
</evidence>
<gene>
    <name evidence="2" type="ORF">GCM10008933_05690</name>
</gene>
<comment type="caution">
    <text evidence="2">The sequence shown here is derived from an EMBL/GenBank/DDBJ whole genome shotgun (WGS) entry which is preliminary data.</text>
</comment>
<dbReference type="PROSITE" id="PS51272">
    <property type="entry name" value="SLH"/>
    <property type="match status" value="1"/>
</dbReference>
<accession>A0ABP3HTM2</accession>
<organism evidence="2 3">
    <name type="scientific">Paenibacillus motobuensis</name>
    <dbReference type="NCBI Taxonomy" id="295324"/>
    <lineage>
        <taxon>Bacteria</taxon>
        <taxon>Bacillati</taxon>
        <taxon>Bacillota</taxon>
        <taxon>Bacilli</taxon>
        <taxon>Bacillales</taxon>
        <taxon>Paenibacillaceae</taxon>
        <taxon>Paenibacillus</taxon>
    </lineage>
</organism>
<dbReference type="Pfam" id="PF00395">
    <property type="entry name" value="SLH"/>
    <property type="match status" value="1"/>
</dbReference>
<proteinExistence type="predicted"/>
<evidence type="ECO:0000313" key="3">
    <source>
        <dbReference type="Proteomes" id="UP001500340"/>
    </source>
</evidence>
<protein>
    <recommendedName>
        <fullName evidence="1">SLH domain-containing protein</fullName>
    </recommendedName>
</protein>
<feature type="domain" description="SLH" evidence="1">
    <location>
        <begin position="15"/>
        <end position="66"/>
    </location>
</feature>
<dbReference type="Proteomes" id="UP001500340">
    <property type="component" value="Unassembled WGS sequence"/>
</dbReference>
<reference evidence="3" key="1">
    <citation type="journal article" date="2019" name="Int. J. Syst. Evol. Microbiol.">
        <title>The Global Catalogue of Microorganisms (GCM) 10K type strain sequencing project: providing services to taxonomists for standard genome sequencing and annotation.</title>
        <authorList>
            <consortium name="The Broad Institute Genomics Platform"/>
            <consortium name="The Broad Institute Genome Sequencing Center for Infectious Disease"/>
            <person name="Wu L."/>
            <person name="Ma J."/>
        </authorList>
    </citation>
    <scope>NUCLEOTIDE SEQUENCE [LARGE SCALE GENOMIC DNA]</scope>
    <source>
        <strain evidence="3">JCM 12774</strain>
    </source>
</reference>
<sequence>MIARALKLQSSVQASTGFADDEVIPQWAKGAIEATHALGIVDGRGQNRFEPNEKATRVEATVSCCE</sequence>